<dbReference type="InterPro" id="IPR005135">
    <property type="entry name" value="Endo/exonuclease/phosphatase"/>
</dbReference>
<comment type="cofactor">
    <cofactor evidence="1">
        <name>Mn(2+)</name>
        <dbReference type="ChEBI" id="CHEBI:29035"/>
    </cofactor>
</comment>
<evidence type="ECO:0000256" key="5">
    <source>
        <dbReference type="ARBA" id="ARBA00022723"/>
    </source>
</evidence>
<dbReference type="PANTHER" id="PTHR15822">
    <property type="entry name" value="TRAF AND TNF RECEPTOR-ASSOCIATED PROTEIN"/>
    <property type="match status" value="1"/>
</dbReference>
<dbReference type="InterPro" id="IPR036691">
    <property type="entry name" value="Endo/exonu/phosph_ase_sf"/>
</dbReference>
<dbReference type="CDD" id="cd09080">
    <property type="entry name" value="TDP2"/>
    <property type="match status" value="1"/>
</dbReference>
<evidence type="ECO:0000256" key="6">
    <source>
        <dbReference type="ARBA" id="ARBA00022763"/>
    </source>
</evidence>
<dbReference type="GO" id="GO:0003697">
    <property type="term" value="F:single-stranded DNA binding"/>
    <property type="evidence" value="ECO:0007669"/>
    <property type="project" value="TreeGrafter"/>
</dbReference>
<reference evidence="12 13" key="1">
    <citation type="journal article" date="2016" name="Nat. Commun.">
        <title>Ectomycorrhizal ecology is imprinted in the genome of the dominant symbiotic fungus Cenococcum geophilum.</title>
        <authorList>
            <consortium name="DOE Joint Genome Institute"/>
            <person name="Peter M."/>
            <person name="Kohler A."/>
            <person name="Ohm R.A."/>
            <person name="Kuo A."/>
            <person name="Krutzmann J."/>
            <person name="Morin E."/>
            <person name="Arend M."/>
            <person name="Barry K.W."/>
            <person name="Binder M."/>
            <person name="Choi C."/>
            <person name="Clum A."/>
            <person name="Copeland A."/>
            <person name="Grisel N."/>
            <person name="Haridas S."/>
            <person name="Kipfer T."/>
            <person name="LaButti K."/>
            <person name="Lindquist E."/>
            <person name="Lipzen A."/>
            <person name="Maire R."/>
            <person name="Meier B."/>
            <person name="Mihaltcheva S."/>
            <person name="Molinier V."/>
            <person name="Murat C."/>
            <person name="Poggeler S."/>
            <person name="Quandt C.A."/>
            <person name="Sperisen C."/>
            <person name="Tritt A."/>
            <person name="Tisserant E."/>
            <person name="Crous P.W."/>
            <person name="Henrissat B."/>
            <person name="Nehls U."/>
            <person name="Egli S."/>
            <person name="Spatafora J.W."/>
            <person name="Grigoriev I.V."/>
            <person name="Martin F.M."/>
        </authorList>
    </citation>
    <scope>NUCLEOTIDE SEQUENCE [LARGE SCALE GENOMIC DNA]</scope>
    <source>
        <strain evidence="12 13">CBS 207.34</strain>
    </source>
</reference>
<sequence length="337" mass="37399">MASELPKPGSFQAILAAKLAGPPAQKLDDSRYQPKAQLYYLFDGSTWETAPAAYSTTSAPTATTGSSTIRLITWNIDILADGAEPRMAAALEHLENLASSVPSPQLVVIFLQEMGQSDLVQIQAAEWVRARFLLTDIDSRNWDSPYCGTTTLVDRRLNIEKVFRVPWITKFERDGLFVDTKGAEGRVVRLCNTHLESLVADPPIRPLQLAAAAKYIHAKNVQAALLAGDLNAIQPFDRTLHIENGLKDAYLELGGEEDSEDGYTWGHQVPQWMRDKFGCSRMDKILYSGSITVKVLERIGVGVKVVEGKRQEMRDLGCEEWVTDHYGLMGEFELDGL</sequence>
<keyword evidence="9" id="KW-0234">DNA repair</keyword>
<dbReference type="GO" id="GO:0070260">
    <property type="term" value="F:5'-tyrosyl-DNA phosphodiesterase activity"/>
    <property type="evidence" value="ECO:0007669"/>
    <property type="project" value="TreeGrafter"/>
</dbReference>
<evidence type="ECO:0000256" key="1">
    <source>
        <dbReference type="ARBA" id="ARBA00001936"/>
    </source>
</evidence>
<keyword evidence="7" id="KW-0378">Hydrolase</keyword>
<evidence type="ECO:0000256" key="2">
    <source>
        <dbReference type="ARBA" id="ARBA00001946"/>
    </source>
</evidence>
<name>A0A8E2JNF7_9PEZI</name>
<evidence type="ECO:0000259" key="11">
    <source>
        <dbReference type="Pfam" id="PF03372"/>
    </source>
</evidence>
<dbReference type="InterPro" id="IPR051547">
    <property type="entry name" value="TDP2-like"/>
</dbReference>
<dbReference type="EMBL" id="KV750716">
    <property type="protein sequence ID" value="OCL03527.1"/>
    <property type="molecule type" value="Genomic_DNA"/>
</dbReference>
<keyword evidence="6" id="KW-0227">DNA damage</keyword>
<keyword evidence="10" id="KW-0539">Nucleus</keyword>
<dbReference type="Proteomes" id="UP000250140">
    <property type="component" value="Unassembled WGS sequence"/>
</dbReference>
<evidence type="ECO:0000256" key="9">
    <source>
        <dbReference type="ARBA" id="ARBA00023204"/>
    </source>
</evidence>
<protein>
    <recommendedName>
        <fullName evidence="11">Endonuclease/exonuclease/phosphatase domain-containing protein</fullName>
    </recommendedName>
</protein>
<keyword evidence="8" id="KW-0460">Magnesium</keyword>
<accession>A0A8E2JNF7</accession>
<evidence type="ECO:0000313" key="12">
    <source>
        <dbReference type="EMBL" id="OCL03527.1"/>
    </source>
</evidence>
<dbReference type="GO" id="GO:0006302">
    <property type="term" value="P:double-strand break repair"/>
    <property type="evidence" value="ECO:0007669"/>
    <property type="project" value="TreeGrafter"/>
</dbReference>
<keyword evidence="5" id="KW-0479">Metal-binding</keyword>
<keyword evidence="13" id="KW-1185">Reference proteome</keyword>
<dbReference type="AlphaFoldDB" id="A0A8E2JNF7"/>
<feature type="domain" description="Endonuclease/exonuclease/phosphatase" evidence="11">
    <location>
        <begin position="72"/>
        <end position="325"/>
    </location>
</feature>
<comment type="cofactor">
    <cofactor evidence="2">
        <name>Mg(2+)</name>
        <dbReference type="ChEBI" id="CHEBI:18420"/>
    </cofactor>
</comment>
<organism evidence="12 13">
    <name type="scientific">Glonium stellatum</name>
    <dbReference type="NCBI Taxonomy" id="574774"/>
    <lineage>
        <taxon>Eukaryota</taxon>
        <taxon>Fungi</taxon>
        <taxon>Dikarya</taxon>
        <taxon>Ascomycota</taxon>
        <taxon>Pezizomycotina</taxon>
        <taxon>Dothideomycetes</taxon>
        <taxon>Pleosporomycetidae</taxon>
        <taxon>Gloniales</taxon>
        <taxon>Gloniaceae</taxon>
        <taxon>Glonium</taxon>
    </lineage>
</organism>
<dbReference type="GO" id="GO:0005737">
    <property type="term" value="C:cytoplasm"/>
    <property type="evidence" value="ECO:0007669"/>
    <property type="project" value="TreeGrafter"/>
</dbReference>
<evidence type="ECO:0000256" key="7">
    <source>
        <dbReference type="ARBA" id="ARBA00022801"/>
    </source>
</evidence>
<dbReference type="SUPFAM" id="SSF56219">
    <property type="entry name" value="DNase I-like"/>
    <property type="match status" value="1"/>
</dbReference>
<evidence type="ECO:0000256" key="10">
    <source>
        <dbReference type="ARBA" id="ARBA00023242"/>
    </source>
</evidence>
<proteinExistence type="predicted"/>
<evidence type="ECO:0000256" key="3">
    <source>
        <dbReference type="ARBA" id="ARBA00004322"/>
    </source>
</evidence>
<evidence type="ECO:0000256" key="4">
    <source>
        <dbReference type="ARBA" id="ARBA00022722"/>
    </source>
</evidence>
<gene>
    <name evidence="12" type="ORF">AOQ84DRAFT_347588</name>
</gene>
<dbReference type="OrthoDB" id="9975959at2759"/>
<dbReference type="GO" id="GO:0004518">
    <property type="term" value="F:nuclease activity"/>
    <property type="evidence" value="ECO:0007669"/>
    <property type="project" value="UniProtKB-KW"/>
</dbReference>
<comment type="subcellular location">
    <subcellularLocation>
        <location evidence="3">Nucleus</location>
        <location evidence="3">PML body</location>
    </subcellularLocation>
</comment>
<dbReference type="Gene3D" id="3.60.10.10">
    <property type="entry name" value="Endonuclease/exonuclease/phosphatase"/>
    <property type="match status" value="1"/>
</dbReference>
<dbReference type="GO" id="GO:0046872">
    <property type="term" value="F:metal ion binding"/>
    <property type="evidence" value="ECO:0007669"/>
    <property type="project" value="UniProtKB-KW"/>
</dbReference>
<keyword evidence="4" id="KW-0540">Nuclease</keyword>
<evidence type="ECO:0000313" key="13">
    <source>
        <dbReference type="Proteomes" id="UP000250140"/>
    </source>
</evidence>
<dbReference type="Pfam" id="PF03372">
    <property type="entry name" value="Exo_endo_phos"/>
    <property type="match status" value="1"/>
</dbReference>
<evidence type="ECO:0000256" key="8">
    <source>
        <dbReference type="ARBA" id="ARBA00022842"/>
    </source>
</evidence>
<dbReference type="PANTHER" id="PTHR15822:SF4">
    <property type="entry name" value="TYROSYL-DNA PHOSPHODIESTERASE 2"/>
    <property type="match status" value="1"/>
</dbReference>